<dbReference type="Pfam" id="PF00296">
    <property type="entry name" value="Bac_luciferase"/>
    <property type="match status" value="1"/>
</dbReference>
<dbReference type="PANTHER" id="PTHR30011:SF16">
    <property type="entry name" value="C2H2 FINGER DOMAIN TRANSCRIPTION FACTOR (EUROFUNG)-RELATED"/>
    <property type="match status" value="1"/>
</dbReference>
<dbReference type="PIRSF" id="PIRSF000337">
    <property type="entry name" value="NTA_MOA"/>
    <property type="match status" value="1"/>
</dbReference>
<keyword evidence="1 6" id="KW-0285">Flavoprotein</keyword>
<dbReference type="InterPro" id="IPR051260">
    <property type="entry name" value="Diverse_substr_monoxygenases"/>
</dbReference>
<dbReference type="AlphaFoldDB" id="A0A939MMZ8"/>
<sequence>MSEPIHFGWFVGQGFGVQGWRKDSSRWGYRWYQPDIWEQAARVLEQAGFDFLLLKDGPVFTGTEASRRIGLASAEAAPRHEPLLLVPLLLRATTHLGIVPTLNSSHYDPYIAARQIATLAHLDTPRVGLNVVTSGGPNALENFSLFDEQLDSRGTYDRATEWITIVKQLWQSWDRDAVIEDEAGRVYALAERTRRIDFSGEFFDVAGPGVSLPFQDDGPLIVAPSNSPRGLQFVGEHGDVQFGYATKPEHIARIRSGIDGASRPDGRDPREVKVFTAISPKVVGSRAEKEEYLSWRRSDESLLRELPLLSVILDYDLTTLDFDEPLPRELHEQWTSNPVSAGVVGAFLSTVDDPETAPFRELAARSTHGQSGDIVGTAEEIADHVEELVDTTALDGVLFDFNVDPESLFGTLVPLVPVLRRRGLLRTEYGSTSLRENLNEF</sequence>
<feature type="domain" description="Luciferase-like" evidence="7">
    <location>
        <begin position="39"/>
        <end position="392"/>
    </location>
</feature>
<name>A0A939MMZ8_9MICO</name>
<dbReference type="InterPro" id="IPR016215">
    <property type="entry name" value="NTA_MOA"/>
</dbReference>
<evidence type="ECO:0000256" key="2">
    <source>
        <dbReference type="ARBA" id="ARBA00022643"/>
    </source>
</evidence>
<dbReference type="Proteomes" id="UP000664382">
    <property type="component" value="Unassembled WGS sequence"/>
</dbReference>
<keyword evidence="3 8" id="KW-0560">Oxidoreductase</keyword>
<dbReference type="Gene3D" id="3.20.20.30">
    <property type="entry name" value="Luciferase-like domain"/>
    <property type="match status" value="1"/>
</dbReference>
<comment type="caution">
    <text evidence="8">The sequence shown here is derived from an EMBL/GenBank/DDBJ whole genome shotgun (WGS) entry which is preliminary data.</text>
</comment>
<gene>
    <name evidence="8" type="ORF">J4H92_07385</name>
</gene>
<dbReference type="NCBIfam" id="TIGR03860">
    <property type="entry name" value="FMN_nitrolo"/>
    <property type="match status" value="1"/>
</dbReference>
<dbReference type="EC" id="1.14.-.-" evidence="8"/>
<evidence type="ECO:0000259" key="7">
    <source>
        <dbReference type="Pfam" id="PF00296"/>
    </source>
</evidence>
<dbReference type="SUPFAM" id="SSF51679">
    <property type="entry name" value="Bacterial luciferase-like"/>
    <property type="match status" value="1"/>
</dbReference>
<protein>
    <submittedName>
        <fullName evidence="8">NtaA/DmoA family FMN-dependent monooxygenase</fullName>
        <ecNumber evidence="8">1.14.-.-</ecNumber>
    </submittedName>
</protein>
<dbReference type="PANTHER" id="PTHR30011">
    <property type="entry name" value="ALKANESULFONATE MONOOXYGENASE-RELATED"/>
    <property type="match status" value="1"/>
</dbReference>
<comment type="similarity">
    <text evidence="5">Belongs to the NtaA/SnaA/DszA monooxygenase family.</text>
</comment>
<dbReference type="InterPro" id="IPR036661">
    <property type="entry name" value="Luciferase-like_sf"/>
</dbReference>
<evidence type="ECO:0000256" key="5">
    <source>
        <dbReference type="ARBA" id="ARBA00033748"/>
    </source>
</evidence>
<feature type="binding site" evidence="6">
    <location>
        <position position="156"/>
    </location>
    <ligand>
        <name>FMN</name>
        <dbReference type="ChEBI" id="CHEBI:58210"/>
    </ligand>
</feature>
<keyword evidence="9" id="KW-1185">Reference proteome</keyword>
<evidence type="ECO:0000256" key="6">
    <source>
        <dbReference type="PIRSR" id="PIRSR000337-1"/>
    </source>
</evidence>
<evidence type="ECO:0000256" key="1">
    <source>
        <dbReference type="ARBA" id="ARBA00022630"/>
    </source>
</evidence>
<dbReference type="GO" id="GO:0004497">
    <property type="term" value="F:monooxygenase activity"/>
    <property type="evidence" value="ECO:0007669"/>
    <property type="project" value="UniProtKB-KW"/>
</dbReference>
<dbReference type="RefSeq" id="WP_208097526.1">
    <property type="nucleotide sequence ID" value="NZ_JAGDYM010000007.1"/>
</dbReference>
<feature type="binding site" evidence="6">
    <location>
        <position position="101"/>
    </location>
    <ligand>
        <name>FMN</name>
        <dbReference type="ChEBI" id="CHEBI:58210"/>
    </ligand>
</feature>
<evidence type="ECO:0000256" key="3">
    <source>
        <dbReference type="ARBA" id="ARBA00023002"/>
    </source>
</evidence>
<accession>A0A939MMZ8</accession>
<evidence type="ECO:0000256" key="4">
    <source>
        <dbReference type="ARBA" id="ARBA00023033"/>
    </source>
</evidence>
<evidence type="ECO:0000313" key="8">
    <source>
        <dbReference type="EMBL" id="MBO1901772.1"/>
    </source>
</evidence>
<dbReference type="EMBL" id="JAGDYM010000007">
    <property type="protein sequence ID" value="MBO1901772.1"/>
    <property type="molecule type" value="Genomic_DNA"/>
</dbReference>
<reference evidence="8" key="1">
    <citation type="submission" date="2021-03" db="EMBL/GenBank/DDBJ databases">
        <title>Leucobacter chromiisoli sp. nov., isolated from chromium-containing soil of chemical plant.</title>
        <authorList>
            <person name="Xu Z."/>
        </authorList>
    </citation>
    <scope>NUCLEOTIDE SEQUENCE</scope>
    <source>
        <strain evidence="8">S27</strain>
    </source>
</reference>
<dbReference type="GO" id="GO:0016705">
    <property type="term" value="F:oxidoreductase activity, acting on paired donors, with incorporation or reduction of molecular oxygen"/>
    <property type="evidence" value="ECO:0007669"/>
    <property type="project" value="InterPro"/>
</dbReference>
<dbReference type="InterPro" id="IPR011251">
    <property type="entry name" value="Luciferase-like_dom"/>
</dbReference>
<keyword evidence="4 8" id="KW-0503">Monooxygenase</keyword>
<feature type="binding site" evidence="6">
    <location>
        <position position="56"/>
    </location>
    <ligand>
        <name>FMN</name>
        <dbReference type="ChEBI" id="CHEBI:58210"/>
    </ligand>
</feature>
<keyword evidence="2 6" id="KW-0288">FMN</keyword>
<feature type="binding site" evidence="6">
    <location>
        <position position="227"/>
    </location>
    <ligand>
        <name>FMN</name>
        <dbReference type="ChEBI" id="CHEBI:58210"/>
    </ligand>
</feature>
<organism evidence="8 9">
    <name type="scientific">Leucobacter weissii</name>
    <dbReference type="NCBI Taxonomy" id="1983706"/>
    <lineage>
        <taxon>Bacteria</taxon>
        <taxon>Bacillati</taxon>
        <taxon>Actinomycetota</taxon>
        <taxon>Actinomycetes</taxon>
        <taxon>Micrococcales</taxon>
        <taxon>Microbacteriaceae</taxon>
        <taxon>Leucobacter</taxon>
    </lineage>
</organism>
<evidence type="ECO:0000313" key="9">
    <source>
        <dbReference type="Proteomes" id="UP000664382"/>
    </source>
</evidence>
<proteinExistence type="inferred from homology"/>